<name>A0ABT8RUV7_9FLAO</name>
<dbReference type="Proteomes" id="UP001168579">
    <property type="component" value="Unassembled WGS sequence"/>
</dbReference>
<organism evidence="1 2">
    <name type="scientific">Maribacter confluentis</name>
    <dbReference type="NCBI Taxonomy" id="1656093"/>
    <lineage>
        <taxon>Bacteria</taxon>
        <taxon>Pseudomonadati</taxon>
        <taxon>Bacteroidota</taxon>
        <taxon>Flavobacteriia</taxon>
        <taxon>Flavobacteriales</taxon>
        <taxon>Flavobacteriaceae</taxon>
        <taxon>Maribacter</taxon>
    </lineage>
</organism>
<dbReference type="RefSeq" id="WP_304436985.1">
    <property type="nucleotide sequence ID" value="NZ_JAUKUC010000001.1"/>
</dbReference>
<protein>
    <recommendedName>
        <fullName evidence="3">VCBS repeat-containing protein</fullName>
    </recommendedName>
</protein>
<dbReference type="SUPFAM" id="SSF69318">
    <property type="entry name" value="Integrin alpha N-terminal domain"/>
    <property type="match status" value="1"/>
</dbReference>
<evidence type="ECO:0000313" key="2">
    <source>
        <dbReference type="Proteomes" id="UP001168579"/>
    </source>
</evidence>
<dbReference type="EMBL" id="JAUKUC010000001">
    <property type="protein sequence ID" value="MDO1514272.1"/>
    <property type="molecule type" value="Genomic_DNA"/>
</dbReference>
<evidence type="ECO:0000313" key="1">
    <source>
        <dbReference type="EMBL" id="MDO1514272.1"/>
    </source>
</evidence>
<reference evidence="1" key="2">
    <citation type="submission" date="2023-06" db="EMBL/GenBank/DDBJ databases">
        <authorList>
            <person name="Lucena T."/>
            <person name="Sun Q."/>
        </authorList>
    </citation>
    <scope>NUCLEOTIDE SEQUENCE</scope>
    <source>
        <strain evidence="1">CECT 8869</strain>
    </source>
</reference>
<proteinExistence type="predicted"/>
<keyword evidence="2" id="KW-1185">Reference proteome</keyword>
<sequence length="55" mass="6063">MSTTWGLGVPLFSNGAAFADLDNDGDLDYVVNNINDKALLFRNTADKLDQKNIIF</sequence>
<dbReference type="InterPro" id="IPR028994">
    <property type="entry name" value="Integrin_alpha_N"/>
</dbReference>
<reference evidence="1" key="1">
    <citation type="journal article" date="2014" name="Int. J. Syst. Evol. Microbiol.">
        <title>Complete genome of a new Firmicutes species belonging to the dominant human colonic microbiota ('Ruminococcus bicirculans') reveals two chromosomes and a selective capacity to utilize plant glucans.</title>
        <authorList>
            <consortium name="NISC Comparative Sequencing Program"/>
            <person name="Wegmann U."/>
            <person name="Louis P."/>
            <person name="Goesmann A."/>
            <person name="Henrissat B."/>
            <person name="Duncan S.H."/>
            <person name="Flint H.J."/>
        </authorList>
    </citation>
    <scope>NUCLEOTIDE SEQUENCE</scope>
    <source>
        <strain evidence="1">CECT 8869</strain>
    </source>
</reference>
<accession>A0ABT8RUV7</accession>
<comment type="caution">
    <text evidence="1">The sequence shown here is derived from an EMBL/GenBank/DDBJ whole genome shotgun (WGS) entry which is preliminary data.</text>
</comment>
<gene>
    <name evidence="1" type="ORF">Q2T41_16585</name>
</gene>
<evidence type="ECO:0008006" key="3">
    <source>
        <dbReference type="Google" id="ProtNLM"/>
    </source>
</evidence>